<feature type="region of interest" description="Disordered" evidence="2">
    <location>
        <begin position="297"/>
        <end position="326"/>
    </location>
</feature>
<dbReference type="PANTHER" id="PTHR11505">
    <property type="entry name" value="L1 TRANSPOSABLE ELEMENT-RELATED"/>
    <property type="match status" value="1"/>
</dbReference>
<dbReference type="Proteomes" id="UP001295444">
    <property type="component" value="Chromosome 09"/>
</dbReference>
<dbReference type="Gene3D" id="3.30.70.1820">
    <property type="entry name" value="L1 transposable element, RRM domain"/>
    <property type="match status" value="1"/>
</dbReference>
<keyword evidence="1" id="KW-0175">Coiled coil</keyword>
<evidence type="ECO:0000313" key="3">
    <source>
        <dbReference type="EMBL" id="CAH2315832.1"/>
    </source>
</evidence>
<evidence type="ECO:0000313" key="4">
    <source>
        <dbReference type="Proteomes" id="UP001295444"/>
    </source>
</evidence>
<evidence type="ECO:0000256" key="2">
    <source>
        <dbReference type="SAM" id="MobiDB-lite"/>
    </source>
</evidence>
<organism evidence="3 4">
    <name type="scientific">Pelobates cultripes</name>
    <name type="common">Western spadefoot toad</name>
    <dbReference type="NCBI Taxonomy" id="61616"/>
    <lineage>
        <taxon>Eukaryota</taxon>
        <taxon>Metazoa</taxon>
        <taxon>Chordata</taxon>
        <taxon>Craniata</taxon>
        <taxon>Vertebrata</taxon>
        <taxon>Euteleostomi</taxon>
        <taxon>Amphibia</taxon>
        <taxon>Batrachia</taxon>
        <taxon>Anura</taxon>
        <taxon>Pelobatoidea</taxon>
        <taxon>Pelobatidae</taxon>
        <taxon>Pelobates</taxon>
    </lineage>
</organism>
<keyword evidence="4" id="KW-1185">Reference proteome</keyword>
<dbReference type="InterPro" id="IPR004244">
    <property type="entry name" value="Transposase_22"/>
</dbReference>
<sequence>MVRTKRPNTPGPAGTVSPRRNTGPMDEFIATPSDLRGLRPANKMAPASPGSESAGETSEAGTQFSELAQIQAELTQISAKMLTKADTSTIAQELRAALREELVGLRSDLTALEQRVDEVEIAAQGCEDQHRATEVAVTRQGNLLITLRRQVEDLENRSRRKNIRIRGMPETETEEEPLHACLCALFTQILGEAAPEEIHMDRAHRALGPARRDGSPRDVICCMTLQDQRDMIMAAARDRPSILFRGGEISLYQDLSSLTLDARRELQEVPRMMRTLNLPPVRVRNWILDEAIAARRDPLNPSNPAVPPIARATRPLRRGGPNGAEE</sequence>
<gene>
    <name evidence="3" type="ORF">PECUL_23A038970</name>
</gene>
<name>A0AAD1T0Y8_PELCU</name>
<evidence type="ECO:0000256" key="1">
    <source>
        <dbReference type="SAM" id="Coils"/>
    </source>
</evidence>
<dbReference type="EMBL" id="OW240920">
    <property type="protein sequence ID" value="CAH2315832.1"/>
    <property type="molecule type" value="Genomic_DNA"/>
</dbReference>
<dbReference type="AlphaFoldDB" id="A0AAD1T0Y8"/>
<feature type="compositionally biased region" description="Polar residues" evidence="2">
    <location>
        <begin position="50"/>
        <end position="62"/>
    </location>
</feature>
<feature type="coiled-coil region" evidence="1">
    <location>
        <begin position="95"/>
        <end position="164"/>
    </location>
</feature>
<reference evidence="3" key="1">
    <citation type="submission" date="2022-03" db="EMBL/GenBank/DDBJ databases">
        <authorList>
            <person name="Alioto T."/>
            <person name="Alioto T."/>
            <person name="Gomez Garrido J."/>
        </authorList>
    </citation>
    <scope>NUCLEOTIDE SEQUENCE</scope>
</reference>
<feature type="region of interest" description="Disordered" evidence="2">
    <location>
        <begin position="1"/>
        <end position="62"/>
    </location>
</feature>
<proteinExistence type="predicted"/>
<accession>A0AAD1T0Y8</accession>
<protein>
    <submittedName>
        <fullName evidence="3">Uncharacterized protein</fullName>
    </submittedName>
</protein>